<dbReference type="EMBL" id="JAIZAY010000001">
    <property type="protein sequence ID" value="KAJ8050837.1"/>
    <property type="molecule type" value="Genomic_DNA"/>
</dbReference>
<feature type="region of interest" description="Disordered" evidence="1">
    <location>
        <begin position="173"/>
        <end position="214"/>
    </location>
</feature>
<feature type="compositionally biased region" description="Acidic residues" evidence="1">
    <location>
        <begin position="189"/>
        <end position="206"/>
    </location>
</feature>
<keyword evidence="3" id="KW-1185">Reference proteome</keyword>
<reference evidence="2" key="1">
    <citation type="submission" date="2021-10" db="EMBL/GenBank/DDBJ databases">
        <title>Tropical sea cucumber genome reveals ecological adaptation and Cuvierian tubules defense mechanism.</title>
        <authorList>
            <person name="Chen T."/>
        </authorList>
    </citation>
    <scope>NUCLEOTIDE SEQUENCE</scope>
    <source>
        <strain evidence="2">Nanhai2018</strain>
        <tissue evidence="2">Muscle</tissue>
    </source>
</reference>
<sequence>MQHFSSEDAFATKQQSTLSTFFHYFCIDTTCNIQDLEEWANLETTELHSDQESEAPILICGERNRIYNNCQFTINRNDKESRRFREVYQEPAGSVRRRRVSTEANLDPNPDSASENESSNNAVTSLKNWLEQLGRDANDVYEICERIESHHNIVEQENIRLKRENDLLKQQIASTNTNEPPENDKDSPENDEDTPENDEDTPENDDATGGNQTYIDEETPLQRERHEGFWENICGFLQWLYEQGLSVLQSILDSIVSLLVGTTHMITAAQVS</sequence>
<name>A0A9Q1CRP8_HOLLE</name>
<protein>
    <submittedName>
        <fullName evidence="2">Uncharacterized protein</fullName>
    </submittedName>
</protein>
<comment type="caution">
    <text evidence="2">The sequence shown here is derived from an EMBL/GenBank/DDBJ whole genome shotgun (WGS) entry which is preliminary data.</text>
</comment>
<evidence type="ECO:0000313" key="2">
    <source>
        <dbReference type="EMBL" id="KAJ8050837.1"/>
    </source>
</evidence>
<dbReference type="Proteomes" id="UP001152320">
    <property type="component" value="Chromosome 1"/>
</dbReference>
<feature type="region of interest" description="Disordered" evidence="1">
    <location>
        <begin position="90"/>
        <end position="120"/>
    </location>
</feature>
<accession>A0A9Q1CRP8</accession>
<evidence type="ECO:0000313" key="3">
    <source>
        <dbReference type="Proteomes" id="UP001152320"/>
    </source>
</evidence>
<organism evidence="2 3">
    <name type="scientific">Holothuria leucospilota</name>
    <name type="common">Black long sea cucumber</name>
    <name type="synonym">Mertensiothuria leucospilota</name>
    <dbReference type="NCBI Taxonomy" id="206669"/>
    <lineage>
        <taxon>Eukaryota</taxon>
        <taxon>Metazoa</taxon>
        <taxon>Echinodermata</taxon>
        <taxon>Eleutherozoa</taxon>
        <taxon>Echinozoa</taxon>
        <taxon>Holothuroidea</taxon>
        <taxon>Aspidochirotacea</taxon>
        <taxon>Aspidochirotida</taxon>
        <taxon>Holothuriidae</taxon>
        <taxon>Holothuria</taxon>
    </lineage>
</organism>
<dbReference type="AlphaFoldDB" id="A0A9Q1CRP8"/>
<proteinExistence type="predicted"/>
<gene>
    <name evidence="2" type="ORF">HOLleu_04188</name>
</gene>
<evidence type="ECO:0000256" key="1">
    <source>
        <dbReference type="SAM" id="MobiDB-lite"/>
    </source>
</evidence>